<dbReference type="InterPro" id="IPR027417">
    <property type="entry name" value="P-loop_NTPase"/>
</dbReference>
<name>A0A6C0LEP0_9ZZZZ</name>
<dbReference type="Pfam" id="PF00685">
    <property type="entry name" value="Sulfotransfer_1"/>
    <property type="match status" value="1"/>
</dbReference>
<dbReference type="Gene3D" id="3.40.50.300">
    <property type="entry name" value="P-loop containing nucleotide triphosphate hydrolases"/>
    <property type="match status" value="1"/>
</dbReference>
<evidence type="ECO:0000313" key="2">
    <source>
        <dbReference type="EMBL" id="QHU28860.1"/>
    </source>
</evidence>
<reference evidence="2" key="1">
    <citation type="journal article" date="2020" name="Nature">
        <title>Giant virus diversity and host interactions through global metagenomics.</title>
        <authorList>
            <person name="Schulz F."/>
            <person name="Roux S."/>
            <person name="Paez-Espino D."/>
            <person name="Jungbluth S."/>
            <person name="Walsh D.A."/>
            <person name="Denef V.J."/>
            <person name="McMahon K.D."/>
            <person name="Konstantinidis K.T."/>
            <person name="Eloe-Fadrosh E.A."/>
            <person name="Kyrpides N.C."/>
            <person name="Woyke T."/>
        </authorList>
    </citation>
    <scope>NUCLEOTIDE SEQUENCE</scope>
    <source>
        <strain evidence="2">GVMAG-M-3300027791-30</strain>
    </source>
</reference>
<proteinExistence type="predicted"/>
<dbReference type="GO" id="GO:0008146">
    <property type="term" value="F:sulfotransferase activity"/>
    <property type="evidence" value="ECO:0007669"/>
    <property type="project" value="InterPro"/>
</dbReference>
<organism evidence="2">
    <name type="scientific">viral metagenome</name>
    <dbReference type="NCBI Taxonomy" id="1070528"/>
    <lineage>
        <taxon>unclassified sequences</taxon>
        <taxon>metagenomes</taxon>
        <taxon>organismal metagenomes</taxon>
    </lineage>
</organism>
<accession>A0A6C0LEP0</accession>
<dbReference type="SUPFAM" id="SSF103642">
    <property type="entry name" value="Sec-C motif"/>
    <property type="match status" value="1"/>
</dbReference>
<sequence>MILILGMPRSGTSYISKILEDIGYNFNLKEDNILDNIYKPNTKYFQHKDIHFNIINTQAINFEIVNKNISLPNCEIIKEPYLLFFLESIKEKVKKIILVVRNPLEVLKSCNKFSKENLDNKIINYNNWNKYYINFLQIIQKVNIPFIVINYNNLKIDFNYELNKLKNFLDIKTFNSFNKINFKNNNNYDMINIPPLSKYIYLNLISNDINKYNDILKNYKNISKIKPNDMCYCDSSKKYKKCCNLIC</sequence>
<dbReference type="EMBL" id="MN740474">
    <property type="protein sequence ID" value="QHU28860.1"/>
    <property type="molecule type" value="Genomic_DNA"/>
</dbReference>
<protein>
    <recommendedName>
        <fullName evidence="1">Sulfotransferase domain-containing protein</fullName>
    </recommendedName>
</protein>
<feature type="domain" description="Sulfotransferase" evidence="1">
    <location>
        <begin position="2"/>
        <end position="185"/>
    </location>
</feature>
<evidence type="ECO:0000259" key="1">
    <source>
        <dbReference type="Pfam" id="PF00685"/>
    </source>
</evidence>
<dbReference type="InterPro" id="IPR000863">
    <property type="entry name" value="Sulfotransferase_dom"/>
</dbReference>
<dbReference type="AlphaFoldDB" id="A0A6C0LEP0"/>
<dbReference type="SUPFAM" id="SSF52540">
    <property type="entry name" value="P-loop containing nucleoside triphosphate hydrolases"/>
    <property type="match status" value="1"/>
</dbReference>